<proteinExistence type="predicted"/>
<feature type="non-terminal residue" evidence="2">
    <location>
        <position position="76"/>
    </location>
</feature>
<evidence type="ECO:0000313" key="3">
    <source>
        <dbReference type="Proteomes" id="UP000502823"/>
    </source>
</evidence>
<comment type="caution">
    <text evidence="2">The sequence shown here is derived from an EMBL/GenBank/DDBJ whole genome shotgun (WGS) entry which is preliminary data.</text>
</comment>
<organism evidence="2 3">
    <name type="scientific">Coptotermes formosanus</name>
    <name type="common">Formosan subterranean termite</name>
    <dbReference type="NCBI Taxonomy" id="36987"/>
    <lineage>
        <taxon>Eukaryota</taxon>
        <taxon>Metazoa</taxon>
        <taxon>Ecdysozoa</taxon>
        <taxon>Arthropoda</taxon>
        <taxon>Hexapoda</taxon>
        <taxon>Insecta</taxon>
        <taxon>Pterygota</taxon>
        <taxon>Neoptera</taxon>
        <taxon>Polyneoptera</taxon>
        <taxon>Dictyoptera</taxon>
        <taxon>Blattodea</taxon>
        <taxon>Blattoidea</taxon>
        <taxon>Termitoidae</taxon>
        <taxon>Rhinotermitidae</taxon>
        <taxon>Coptotermes</taxon>
    </lineage>
</organism>
<dbReference type="EMBL" id="BLKM01000174">
    <property type="protein sequence ID" value="GFG29836.1"/>
    <property type="molecule type" value="Genomic_DNA"/>
</dbReference>
<feature type="non-terminal residue" evidence="2">
    <location>
        <position position="1"/>
    </location>
</feature>
<dbReference type="Proteomes" id="UP000502823">
    <property type="component" value="Unassembled WGS sequence"/>
</dbReference>
<sequence>ASAAIDGVTTTAVGGARQPHSDARIPSTAHALSVLAVFAFTFPHRQALPASLLLEMLQHCAHPSVRRTYCHVSLLW</sequence>
<name>A0A6L2PBV5_COPFO</name>
<evidence type="ECO:0000256" key="1">
    <source>
        <dbReference type="SAM" id="MobiDB-lite"/>
    </source>
</evidence>
<protein>
    <submittedName>
        <fullName evidence="2">Uncharacterized protein</fullName>
    </submittedName>
</protein>
<evidence type="ECO:0000313" key="2">
    <source>
        <dbReference type="EMBL" id="GFG29836.1"/>
    </source>
</evidence>
<reference evidence="3" key="1">
    <citation type="submission" date="2020-01" db="EMBL/GenBank/DDBJ databases">
        <title>Draft genome sequence of the Termite Coptotermes fromosanus.</title>
        <authorList>
            <person name="Itakura S."/>
            <person name="Yosikawa Y."/>
            <person name="Umezawa K."/>
        </authorList>
    </citation>
    <scope>NUCLEOTIDE SEQUENCE [LARGE SCALE GENOMIC DNA]</scope>
</reference>
<accession>A0A6L2PBV5</accession>
<gene>
    <name evidence="2" type="ORF">Cfor_02453</name>
</gene>
<dbReference type="AlphaFoldDB" id="A0A6L2PBV5"/>
<feature type="region of interest" description="Disordered" evidence="1">
    <location>
        <begin position="1"/>
        <end position="21"/>
    </location>
</feature>
<dbReference type="InParanoid" id="A0A6L2PBV5"/>
<keyword evidence="3" id="KW-1185">Reference proteome</keyword>